<dbReference type="Proteomes" id="UP001595629">
    <property type="component" value="Unassembled WGS sequence"/>
</dbReference>
<evidence type="ECO:0000256" key="1">
    <source>
        <dbReference type="SAM" id="Phobius"/>
    </source>
</evidence>
<evidence type="ECO:0000313" key="2">
    <source>
        <dbReference type="EMBL" id="MFC3613110.1"/>
    </source>
</evidence>
<reference evidence="3" key="1">
    <citation type="journal article" date="2019" name="Int. J. Syst. Evol. Microbiol.">
        <title>The Global Catalogue of Microorganisms (GCM) 10K type strain sequencing project: providing services to taxonomists for standard genome sequencing and annotation.</title>
        <authorList>
            <consortium name="The Broad Institute Genomics Platform"/>
            <consortium name="The Broad Institute Genome Sequencing Center for Infectious Disease"/>
            <person name="Wu L."/>
            <person name="Ma J."/>
        </authorList>
    </citation>
    <scope>NUCLEOTIDE SEQUENCE [LARGE SCALE GENOMIC DNA]</scope>
    <source>
        <strain evidence="3">KCTC 42911</strain>
    </source>
</reference>
<evidence type="ECO:0008006" key="4">
    <source>
        <dbReference type="Google" id="ProtNLM"/>
    </source>
</evidence>
<dbReference type="RefSeq" id="WP_386734286.1">
    <property type="nucleotide sequence ID" value="NZ_JBHRXI010000004.1"/>
</dbReference>
<proteinExistence type="predicted"/>
<keyword evidence="1" id="KW-0472">Membrane</keyword>
<keyword evidence="1" id="KW-1133">Transmembrane helix</keyword>
<gene>
    <name evidence="2" type="ORF">ACFORG_04995</name>
</gene>
<feature type="transmembrane region" description="Helical" evidence="1">
    <location>
        <begin position="37"/>
        <end position="58"/>
    </location>
</feature>
<accession>A0ABV7TD45</accession>
<name>A0ABV7TD45_9RHOB</name>
<keyword evidence="1" id="KW-0812">Transmembrane</keyword>
<organism evidence="2 3">
    <name type="scientific">Lutimaribacter marinistellae</name>
    <dbReference type="NCBI Taxonomy" id="1820329"/>
    <lineage>
        <taxon>Bacteria</taxon>
        <taxon>Pseudomonadati</taxon>
        <taxon>Pseudomonadota</taxon>
        <taxon>Alphaproteobacteria</taxon>
        <taxon>Rhodobacterales</taxon>
        <taxon>Roseobacteraceae</taxon>
        <taxon>Lutimaribacter</taxon>
    </lineage>
</organism>
<dbReference type="EMBL" id="JBHRXI010000004">
    <property type="protein sequence ID" value="MFC3613110.1"/>
    <property type="molecule type" value="Genomic_DNA"/>
</dbReference>
<evidence type="ECO:0000313" key="3">
    <source>
        <dbReference type="Proteomes" id="UP001595629"/>
    </source>
</evidence>
<comment type="caution">
    <text evidence="2">The sequence shown here is derived from an EMBL/GenBank/DDBJ whole genome shotgun (WGS) entry which is preliminary data.</text>
</comment>
<sequence>MKLLIWLWSISLAIIGFKVFRIFNDPAAFSPADTDKLVGMVLVFGLISIAIILGWIFGAVRQKLFGARADPKSTERKPDLSKQADFAEKLARSQNA</sequence>
<keyword evidence="3" id="KW-1185">Reference proteome</keyword>
<protein>
    <recommendedName>
        <fullName evidence="4">Lipopolysaccharide assembly protein A domain-containing protein</fullName>
    </recommendedName>
</protein>